<keyword evidence="2" id="KW-1185">Reference proteome</keyword>
<gene>
    <name evidence="1" type="ORF">PG986_005756</name>
</gene>
<dbReference type="GeneID" id="92075040"/>
<dbReference type="EMBL" id="JAQQWE010000004">
    <property type="protein sequence ID" value="KAK7956534.1"/>
    <property type="molecule type" value="Genomic_DNA"/>
</dbReference>
<comment type="caution">
    <text evidence="1">The sequence shown here is derived from an EMBL/GenBank/DDBJ whole genome shotgun (WGS) entry which is preliminary data.</text>
</comment>
<accession>A0ABR1QIU8</accession>
<name>A0ABR1QIU8_9PEZI</name>
<evidence type="ECO:0000313" key="2">
    <source>
        <dbReference type="Proteomes" id="UP001391051"/>
    </source>
</evidence>
<dbReference type="Proteomes" id="UP001391051">
    <property type="component" value="Unassembled WGS sequence"/>
</dbReference>
<sequence>MFHPADIKPSGVDCTRNRVRFFGAVPDLGAVCGFGGDGGTSGKTRSFACHGPEGCAKLDYKADNCKEVSAFVDL</sequence>
<evidence type="ECO:0000313" key="1">
    <source>
        <dbReference type="EMBL" id="KAK7956534.1"/>
    </source>
</evidence>
<protein>
    <submittedName>
        <fullName evidence="1">Uncharacterized protein</fullName>
    </submittedName>
</protein>
<organism evidence="1 2">
    <name type="scientific">Apiospora aurea</name>
    <dbReference type="NCBI Taxonomy" id="335848"/>
    <lineage>
        <taxon>Eukaryota</taxon>
        <taxon>Fungi</taxon>
        <taxon>Dikarya</taxon>
        <taxon>Ascomycota</taxon>
        <taxon>Pezizomycotina</taxon>
        <taxon>Sordariomycetes</taxon>
        <taxon>Xylariomycetidae</taxon>
        <taxon>Amphisphaeriales</taxon>
        <taxon>Apiosporaceae</taxon>
        <taxon>Apiospora</taxon>
    </lineage>
</organism>
<reference evidence="1 2" key="1">
    <citation type="submission" date="2023-01" db="EMBL/GenBank/DDBJ databases">
        <title>Analysis of 21 Apiospora genomes using comparative genomics revels a genus with tremendous synthesis potential of carbohydrate active enzymes and secondary metabolites.</title>
        <authorList>
            <person name="Sorensen T."/>
        </authorList>
    </citation>
    <scope>NUCLEOTIDE SEQUENCE [LARGE SCALE GENOMIC DNA]</scope>
    <source>
        <strain evidence="1 2">CBS 24483</strain>
    </source>
</reference>
<proteinExistence type="predicted"/>
<dbReference type="RefSeq" id="XP_066701840.1">
    <property type="nucleotide sequence ID" value="XM_066841978.1"/>
</dbReference>